<gene>
    <name evidence="1" type="ORF">Zmor_003344</name>
</gene>
<dbReference type="EMBL" id="JALNTZ010000010">
    <property type="protein sequence ID" value="KAJ3640023.1"/>
    <property type="molecule type" value="Genomic_DNA"/>
</dbReference>
<name>A0AA38HLH8_9CUCU</name>
<organism evidence="1 2">
    <name type="scientific">Zophobas morio</name>
    <dbReference type="NCBI Taxonomy" id="2755281"/>
    <lineage>
        <taxon>Eukaryota</taxon>
        <taxon>Metazoa</taxon>
        <taxon>Ecdysozoa</taxon>
        <taxon>Arthropoda</taxon>
        <taxon>Hexapoda</taxon>
        <taxon>Insecta</taxon>
        <taxon>Pterygota</taxon>
        <taxon>Neoptera</taxon>
        <taxon>Endopterygota</taxon>
        <taxon>Coleoptera</taxon>
        <taxon>Polyphaga</taxon>
        <taxon>Cucujiformia</taxon>
        <taxon>Tenebrionidae</taxon>
        <taxon>Zophobas</taxon>
    </lineage>
</organism>
<keyword evidence="2" id="KW-1185">Reference proteome</keyword>
<accession>A0AA38HLH8</accession>
<dbReference type="Proteomes" id="UP001168821">
    <property type="component" value="Unassembled WGS sequence"/>
</dbReference>
<sequence>MCARAGVLIVAGVICTRDVGNRANAVVLQEACMSWKYINDPGEAEYPDYSWTLPFIFWSYAGLALAGQSVVSFTTFERESRILFGCFLVKNSRRLHMP</sequence>
<dbReference type="AlphaFoldDB" id="A0AA38HLH8"/>
<comment type="caution">
    <text evidence="1">The sequence shown here is derived from an EMBL/GenBank/DDBJ whole genome shotgun (WGS) entry which is preliminary data.</text>
</comment>
<evidence type="ECO:0000313" key="2">
    <source>
        <dbReference type="Proteomes" id="UP001168821"/>
    </source>
</evidence>
<reference evidence="1" key="1">
    <citation type="journal article" date="2023" name="G3 (Bethesda)">
        <title>Whole genome assemblies of Zophobas morio and Tenebrio molitor.</title>
        <authorList>
            <person name="Kaur S."/>
            <person name="Stinson S.A."/>
            <person name="diCenzo G.C."/>
        </authorList>
    </citation>
    <scope>NUCLEOTIDE SEQUENCE</scope>
    <source>
        <strain evidence="1">QUZm001</strain>
    </source>
</reference>
<evidence type="ECO:0000313" key="1">
    <source>
        <dbReference type="EMBL" id="KAJ3640023.1"/>
    </source>
</evidence>
<proteinExistence type="predicted"/>
<protein>
    <submittedName>
        <fullName evidence="1">Uncharacterized protein</fullName>
    </submittedName>
</protein>